<gene>
    <name evidence="2" type="primary">BUD13</name>
    <name evidence="2" type="ORF">CFP56_019053</name>
</gene>
<reference evidence="2 3" key="1">
    <citation type="journal article" date="2018" name="Sci. Data">
        <title>The draft genome sequence of cork oak.</title>
        <authorList>
            <person name="Ramos A.M."/>
            <person name="Usie A."/>
            <person name="Barbosa P."/>
            <person name="Barros P.M."/>
            <person name="Capote T."/>
            <person name="Chaves I."/>
            <person name="Simoes F."/>
            <person name="Abreu I."/>
            <person name="Carrasquinho I."/>
            <person name="Faro C."/>
            <person name="Guimaraes J.B."/>
            <person name="Mendonca D."/>
            <person name="Nobrega F."/>
            <person name="Rodrigues L."/>
            <person name="Saibo N.J.M."/>
            <person name="Varela M.C."/>
            <person name="Egas C."/>
            <person name="Matos J."/>
            <person name="Miguel C.M."/>
            <person name="Oliveira M.M."/>
            <person name="Ricardo C.P."/>
            <person name="Goncalves S."/>
        </authorList>
    </citation>
    <scope>NUCLEOTIDE SEQUENCE [LARGE SCALE GENOMIC DNA]</scope>
    <source>
        <strain evidence="3">cv. HL8</strain>
    </source>
</reference>
<keyword evidence="3" id="KW-1185">Reference proteome</keyword>
<comment type="caution">
    <text evidence="2">The sequence shown here is derived from an EMBL/GenBank/DDBJ whole genome shotgun (WGS) entry which is preliminary data.</text>
</comment>
<dbReference type="InterPro" id="IPR018609">
    <property type="entry name" value="Bud13"/>
</dbReference>
<dbReference type="PANTHER" id="PTHR31809:SF0">
    <property type="entry name" value="BUD13 HOMOLOG"/>
    <property type="match status" value="1"/>
</dbReference>
<dbReference type="AlphaFoldDB" id="A0AAW0KKA5"/>
<dbReference type="EMBL" id="PKMF04000297">
    <property type="protein sequence ID" value="KAK7838829.1"/>
    <property type="molecule type" value="Genomic_DNA"/>
</dbReference>
<organism evidence="2 3">
    <name type="scientific">Quercus suber</name>
    <name type="common">Cork oak</name>
    <dbReference type="NCBI Taxonomy" id="58331"/>
    <lineage>
        <taxon>Eukaryota</taxon>
        <taxon>Viridiplantae</taxon>
        <taxon>Streptophyta</taxon>
        <taxon>Embryophyta</taxon>
        <taxon>Tracheophyta</taxon>
        <taxon>Spermatophyta</taxon>
        <taxon>Magnoliopsida</taxon>
        <taxon>eudicotyledons</taxon>
        <taxon>Gunneridae</taxon>
        <taxon>Pentapetalae</taxon>
        <taxon>rosids</taxon>
        <taxon>fabids</taxon>
        <taxon>Fagales</taxon>
        <taxon>Fagaceae</taxon>
        <taxon>Quercus</taxon>
    </lineage>
</organism>
<dbReference type="InterPro" id="IPR051112">
    <property type="entry name" value="CWC26_splicing_factor"/>
</dbReference>
<dbReference type="PANTHER" id="PTHR31809">
    <property type="entry name" value="BUD13 HOMOLOG"/>
    <property type="match status" value="1"/>
</dbReference>
<name>A0AAW0KKA5_QUESU</name>
<comment type="similarity">
    <text evidence="1">Belongs to the CWC26 family.</text>
</comment>
<evidence type="ECO:0000256" key="1">
    <source>
        <dbReference type="ARBA" id="ARBA00011069"/>
    </source>
</evidence>
<dbReference type="GO" id="GO:0005684">
    <property type="term" value="C:U2-type spliceosomal complex"/>
    <property type="evidence" value="ECO:0007669"/>
    <property type="project" value="TreeGrafter"/>
</dbReference>
<dbReference type="GO" id="GO:0070274">
    <property type="term" value="C:RES complex"/>
    <property type="evidence" value="ECO:0007669"/>
    <property type="project" value="TreeGrafter"/>
</dbReference>
<dbReference type="GO" id="GO:0003723">
    <property type="term" value="F:RNA binding"/>
    <property type="evidence" value="ECO:0007669"/>
    <property type="project" value="TreeGrafter"/>
</dbReference>
<dbReference type="GO" id="GO:0000398">
    <property type="term" value="P:mRNA splicing, via spliceosome"/>
    <property type="evidence" value="ECO:0007669"/>
    <property type="project" value="TreeGrafter"/>
</dbReference>
<sequence>MDPSISGRGAEPTYRDKKGYVFLNNVYMLDWVSLLNAAGERISKEEFLKQRKKVKVEEKPKEIKLEWGKGLAQKREAEARLQELESEKDKPFARTRDDPELDKMLRERIRDGDPMAHLVKAKLEEEEVKPELGNSSSLGNGTWIGTETQASSSSIEVSENNFNRRLLSKGSVVNGFIVYTRVRKSRFNFPYESYEISDNDRNKRLKGSDELENNVIASVYSRRKDKEVQIVAGNGSNCNLGINICKDVQESELERFPAKGRGGEGAFLW</sequence>
<proteinExistence type="inferred from homology"/>
<protein>
    <submittedName>
        <fullName evidence="2">Bud13 like protein</fullName>
    </submittedName>
</protein>
<evidence type="ECO:0000313" key="3">
    <source>
        <dbReference type="Proteomes" id="UP000237347"/>
    </source>
</evidence>
<accession>A0AAW0KKA5</accession>
<evidence type="ECO:0000313" key="2">
    <source>
        <dbReference type="EMBL" id="KAK7838829.1"/>
    </source>
</evidence>
<dbReference type="Proteomes" id="UP000237347">
    <property type="component" value="Unassembled WGS sequence"/>
</dbReference>
<dbReference type="Pfam" id="PF09736">
    <property type="entry name" value="Bud13"/>
    <property type="match status" value="1"/>
</dbReference>